<gene>
    <name evidence="2" type="ORF">PC129_g13352</name>
</gene>
<protein>
    <submittedName>
        <fullName evidence="2">Uncharacterized protein</fullName>
    </submittedName>
</protein>
<dbReference type="Proteomes" id="UP000760860">
    <property type="component" value="Unassembled WGS sequence"/>
</dbReference>
<keyword evidence="1" id="KW-1133">Transmembrane helix</keyword>
<comment type="caution">
    <text evidence="2">The sequence shown here is derived from an EMBL/GenBank/DDBJ whole genome shotgun (WGS) entry which is preliminary data.</text>
</comment>
<accession>A0A8T1HXM2</accession>
<dbReference type="AlphaFoldDB" id="A0A8T1HXM2"/>
<evidence type="ECO:0000313" key="3">
    <source>
        <dbReference type="Proteomes" id="UP000760860"/>
    </source>
</evidence>
<name>A0A8T1HXM2_9STRA</name>
<sequence>MAQYDWSLLHDVVSNKRRKPHRTQHICSLIVLSTAFIHHISAWMVVADGGGDPHV</sequence>
<keyword evidence="1" id="KW-0812">Transmembrane</keyword>
<keyword evidence="1" id="KW-0472">Membrane</keyword>
<evidence type="ECO:0000256" key="1">
    <source>
        <dbReference type="SAM" id="Phobius"/>
    </source>
</evidence>
<dbReference type="EMBL" id="RCMV01000534">
    <property type="protein sequence ID" value="KAG3215762.1"/>
    <property type="molecule type" value="Genomic_DNA"/>
</dbReference>
<evidence type="ECO:0000313" key="2">
    <source>
        <dbReference type="EMBL" id="KAG3215762.1"/>
    </source>
</evidence>
<reference evidence="2" key="1">
    <citation type="submission" date="2018-05" db="EMBL/GenBank/DDBJ databases">
        <title>Effector identification in a new, highly contiguous assembly of the strawberry crown rot pathogen Phytophthora cactorum.</title>
        <authorList>
            <person name="Armitage A.D."/>
            <person name="Nellist C.F."/>
            <person name="Bates H."/>
            <person name="Vickerstaff R.J."/>
            <person name="Harrison R.J."/>
        </authorList>
    </citation>
    <scope>NUCLEOTIDE SEQUENCE</scope>
    <source>
        <strain evidence="2">P421</strain>
    </source>
</reference>
<feature type="transmembrane region" description="Helical" evidence="1">
    <location>
        <begin position="26"/>
        <end position="46"/>
    </location>
</feature>
<proteinExistence type="predicted"/>
<organism evidence="2 3">
    <name type="scientific">Phytophthora cactorum</name>
    <dbReference type="NCBI Taxonomy" id="29920"/>
    <lineage>
        <taxon>Eukaryota</taxon>
        <taxon>Sar</taxon>
        <taxon>Stramenopiles</taxon>
        <taxon>Oomycota</taxon>
        <taxon>Peronosporomycetes</taxon>
        <taxon>Peronosporales</taxon>
        <taxon>Peronosporaceae</taxon>
        <taxon>Phytophthora</taxon>
    </lineage>
</organism>